<feature type="non-terminal residue" evidence="1">
    <location>
        <position position="41"/>
    </location>
</feature>
<gene>
    <name evidence="1" type="ORF">RPERSI_LOCUS10869</name>
</gene>
<keyword evidence="2" id="KW-1185">Reference proteome</keyword>
<proteinExistence type="predicted"/>
<evidence type="ECO:0000313" key="1">
    <source>
        <dbReference type="EMBL" id="CAG8715605.1"/>
    </source>
</evidence>
<comment type="caution">
    <text evidence="1">The sequence shown here is derived from an EMBL/GenBank/DDBJ whole genome shotgun (WGS) entry which is preliminary data.</text>
</comment>
<name>A0ACA9PM26_9GLOM</name>
<organism evidence="1 2">
    <name type="scientific">Racocetra persica</name>
    <dbReference type="NCBI Taxonomy" id="160502"/>
    <lineage>
        <taxon>Eukaryota</taxon>
        <taxon>Fungi</taxon>
        <taxon>Fungi incertae sedis</taxon>
        <taxon>Mucoromycota</taxon>
        <taxon>Glomeromycotina</taxon>
        <taxon>Glomeromycetes</taxon>
        <taxon>Diversisporales</taxon>
        <taxon>Gigasporaceae</taxon>
        <taxon>Racocetra</taxon>
    </lineage>
</organism>
<evidence type="ECO:0000313" key="2">
    <source>
        <dbReference type="Proteomes" id="UP000789920"/>
    </source>
</evidence>
<reference evidence="1" key="1">
    <citation type="submission" date="2021-06" db="EMBL/GenBank/DDBJ databases">
        <authorList>
            <person name="Kallberg Y."/>
            <person name="Tangrot J."/>
            <person name="Rosling A."/>
        </authorList>
    </citation>
    <scope>NUCLEOTIDE SEQUENCE</scope>
    <source>
        <strain evidence="1">MA461A</strain>
    </source>
</reference>
<protein>
    <submittedName>
        <fullName evidence="1">5676_t:CDS:1</fullName>
    </submittedName>
</protein>
<sequence>MDIDLTTSESSSENSEITLLDTSIDQPISEDENSEMIPAVS</sequence>
<dbReference type="Proteomes" id="UP000789920">
    <property type="component" value="Unassembled WGS sequence"/>
</dbReference>
<accession>A0ACA9PM26</accession>
<dbReference type="EMBL" id="CAJVQC010021913">
    <property type="protein sequence ID" value="CAG8715605.1"/>
    <property type="molecule type" value="Genomic_DNA"/>
</dbReference>